<evidence type="ECO:0000313" key="5">
    <source>
        <dbReference type="Proteomes" id="UP001383192"/>
    </source>
</evidence>
<dbReference type="PANTHER" id="PTHR12486">
    <property type="entry name" value="APRATAXIN-RELATED"/>
    <property type="match status" value="1"/>
</dbReference>
<name>A0AAW0CXS1_9AGAR</name>
<feature type="coiled-coil region" evidence="1">
    <location>
        <begin position="72"/>
        <end position="99"/>
    </location>
</feature>
<dbReference type="GO" id="GO:0003725">
    <property type="term" value="F:double-stranded RNA binding"/>
    <property type="evidence" value="ECO:0007669"/>
    <property type="project" value="TreeGrafter"/>
</dbReference>
<sequence length="269" mass="31164">MSNLSILRTYAQKPPSEFPSSVLFTHTERTLTIYDAYPKSTFHFLILPRVQSESEITLKDLHSLKTLLKCDKSHAKEVIDALAKDAEDVKKEIESEMVKRYGFKWQVVGAIVAALVFSSTFRPIWTGFHASPSMHHLHLHVLSADLCSEKLKHKKHYNSFHPKLGFFLHLEDVLGWFEAEPSYFTQMAKLDEKKYESLLKEGLTCFHCDKEMKNIPTLKEHLQSEWDAQASKAKAREERKRKAEERKKDTDSDDVETATDEHQDKKQKS</sequence>
<accession>A0AAW0CXS1</accession>
<dbReference type="AlphaFoldDB" id="A0AAW0CXS1"/>
<dbReference type="GO" id="GO:0000012">
    <property type="term" value="P:single strand break repair"/>
    <property type="evidence" value="ECO:0007669"/>
    <property type="project" value="TreeGrafter"/>
</dbReference>
<dbReference type="InterPro" id="IPR036265">
    <property type="entry name" value="HIT-like_sf"/>
</dbReference>
<dbReference type="GO" id="GO:1990165">
    <property type="term" value="F:single-strand break-containing DNA binding"/>
    <property type="evidence" value="ECO:0007669"/>
    <property type="project" value="TreeGrafter"/>
</dbReference>
<evidence type="ECO:0000256" key="1">
    <source>
        <dbReference type="SAM" id="Coils"/>
    </source>
</evidence>
<feature type="compositionally biased region" description="Basic and acidic residues" evidence="2">
    <location>
        <begin position="259"/>
        <end position="269"/>
    </location>
</feature>
<evidence type="ECO:0000259" key="3">
    <source>
        <dbReference type="Pfam" id="PF16278"/>
    </source>
</evidence>
<organism evidence="4 5">
    <name type="scientific">Paramarasmius palmivorus</name>
    <dbReference type="NCBI Taxonomy" id="297713"/>
    <lineage>
        <taxon>Eukaryota</taxon>
        <taxon>Fungi</taxon>
        <taxon>Dikarya</taxon>
        <taxon>Basidiomycota</taxon>
        <taxon>Agaricomycotina</taxon>
        <taxon>Agaricomycetes</taxon>
        <taxon>Agaricomycetidae</taxon>
        <taxon>Agaricales</taxon>
        <taxon>Marasmiineae</taxon>
        <taxon>Marasmiaceae</taxon>
        <taxon>Paramarasmius</taxon>
    </lineage>
</organism>
<evidence type="ECO:0000313" key="4">
    <source>
        <dbReference type="EMBL" id="KAK7043624.1"/>
    </source>
</evidence>
<dbReference type="GO" id="GO:0030983">
    <property type="term" value="F:mismatched DNA binding"/>
    <property type="evidence" value="ECO:0007669"/>
    <property type="project" value="TreeGrafter"/>
</dbReference>
<dbReference type="InterPro" id="IPR032566">
    <property type="entry name" value="Znf-C2HE"/>
</dbReference>
<protein>
    <submittedName>
        <fullName evidence="4">Aprataxin-like protein</fullName>
    </submittedName>
</protein>
<feature type="domain" description="Aprataxin C2HE/C2H2/C2HC zinc finger" evidence="3">
    <location>
        <begin position="164"/>
        <end position="227"/>
    </location>
</feature>
<dbReference type="Pfam" id="PF16278">
    <property type="entry name" value="zf-C2HE"/>
    <property type="match status" value="1"/>
</dbReference>
<evidence type="ECO:0000256" key="2">
    <source>
        <dbReference type="SAM" id="MobiDB-lite"/>
    </source>
</evidence>
<comment type="caution">
    <text evidence="4">The sequence shown here is derived from an EMBL/GenBank/DDBJ whole genome shotgun (WGS) entry which is preliminary data.</text>
</comment>
<dbReference type="GO" id="GO:0003697">
    <property type="term" value="F:single-stranded DNA binding"/>
    <property type="evidence" value="ECO:0007669"/>
    <property type="project" value="TreeGrafter"/>
</dbReference>
<dbReference type="Proteomes" id="UP001383192">
    <property type="component" value="Unassembled WGS sequence"/>
</dbReference>
<keyword evidence="1" id="KW-0175">Coiled coil</keyword>
<feature type="region of interest" description="Disordered" evidence="2">
    <location>
        <begin position="226"/>
        <end position="269"/>
    </location>
</feature>
<gene>
    <name evidence="4" type="primary">HNT3</name>
    <name evidence="4" type="ORF">VNI00_008235</name>
</gene>
<dbReference type="Pfam" id="PF11969">
    <property type="entry name" value="DcpS_C"/>
    <property type="match status" value="1"/>
</dbReference>
<keyword evidence="5" id="KW-1185">Reference proteome</keyword>
<dbReference type="PANTHER" id="PTHR12486:SF4">
    <property type="entry name" value="APRATAXIN"/>
    <property type="match status" value="1"/>
</dbReference>
<feature type="compositionally biased region" description="Basic and acidic residues" evidence="2">
    <location>
        <begin position="234"/>
        <end position="250"/>
    </location>
</feature>
<dbReference type="GO" id="GO:0005634">
    <property type="term" value="C:nucleus"/>
    <property type="evidence" value="ECO:0007669"/>
    <property type="project" value="TreeGrafter"/>
</dbReference>
<proteinExistence type="predicted"/>
<reference evidence="4 5" key="1">
    <citation type="submission" date="2024-01" db="EMBL/GenBank/DDBJ databases">
        <title>A draft genome for a cacao thread blight-causing isolate of Paramarasmius palmivorus.</title>
        <authorList>
            <person name="Baruah I.K."/>
            <person name="Bukari Y."/>
            <person name="Amoako-Attah I."/>
            <person name="Meinhardt L.W."/>
            <person name="Bailey B.A."/>
            <person name="Cohen S.P."/>
        </authorList>
    </citation>
    <scope>NUCLEOTIDE SEQUENCE [LARGE SCALE GENOMIC DNA]</scope>
    <source>
        <strain evidence="4 5">GH-12</strain>
    </source>
</reference>
<dbReference type="SUPFAM" id="SSF54197">
    <property type="entry name" value="HIT-like"/>
    <property type="match status" value="1"/>
</dbReference>
<dbReference type="EMBL" id="JAYKXP010000028">
    <property type="protein sequence ID" value="KAK7043624.1"/>
    <property type="molecule type" value="Genomic_DNA"/>
</dbReference>
<dbReference type="GO" id="GO:0033699">
    <property type="term" value="F:DNA 5'-adenosine monophosphate hydrolase activity"/>
    <property type="evidence" value="ECO:0007669"/>
    <property type="project" value="TreeGrafter"/>
</dbReference>
<dbReference type="Gene3D" id="3.30.428.10">
    <property type="entry name" value="HIT-like"/>
    <property type="match status" value="1"/>
</dbReference>